<evidence type="ECO:0000313" key="3">
    <source>
        <dbReference type="Proteomes" id="UP000569914"/>
    </source>
</evidence>
<dbReference type="Proteomes" id="UP000569914">
    <property type="component" value="Unassembled WGS sequence"/>
</dbReference>
<dbReference type="EMBL" id="JACCBU010000001">
    <property type="protein sequence ID" value="NYE75423.1"/>
    <property type="molecule type" value="Genomic_DNA"/>
</dbReference>
<dbReference type="AlphaFoldDB" id="A0A7Y9IEE9"/>
<name>A0A7Y9IEE9_9ACTN</name>
<comment type="caution">
    <text evidence="2">The sequence shown here is derived from an EMBL/GenBank/DDBJ whole genome shotgun (WGS) entry which is preliminary data.</text>
</comment>
<reference evidence="2 3" key="1">
    <citation type="submission" date="2020-07" db="EMBL/GenBank/DDBJ databases">
        <title>Sequencing the genomes of 1000 actinobacteria strains.</title>
        <authorList>
            <person name="Klenk H.-P."/>
        </authorList>
    </citation>
    <scope>NUCLEOTIDE SEQUENCE [LARGE SCALE GENOMIC DNA]</scope>
    <source>
        <strain evidence="2 3">DSM 22083</strain>
    </source>
</reference>
<protein>
    <recommendedName>
        <fullName evidence="4">ATP/GTP-binding protein</fullName>
    </recommendedName>
</protein>
<feature type="region of interest" description="Disordered" evidence="1">
    <location>
        <begin position="61"/>
        <end position="86"/>
    </location>
</feature>
<evidence type="ECO:0000313" key="2">
    <source>
        <dbReference type="EMBL" id="NYE75423.1"/>
    </source>
</evidence>
<keyword evidence="3" id="KW-1185">Reference proteome</keyword>
<feature type="compositionally biased region" description="Basic residues" evidence="1">
    <location>
        <begin position="61"/>
        <end position="75"/>
    </location>
</feature>
<proteinExistence type="predicted"/>
<feature type="region of interest" description="Disordered" evidence="1">
    <location>
        <begin position="1"/>
        <end position="45"/>
    </location>
</feature>
<organism evidence="2 3">
    <name type="scientific">Microlunatus parietis</name>
    <dbReference type="NCBI Taxonomy" id="682979"/>
    <lineage>
        <taxon>Bacteria</taxon>
        <taxon>Bacillati</taxon>
        <taxon>Actinomycetota</taxon>
        <taxon>Actinomycetes</taxon>
        <taxon>Propionibacteriales</taxon>
        <taxon>Propionibacteriaceae</taxon>
        <taxon>Microlunatus</taxon>
    </lineage>
</organism>
<gene>
    <name evidence="2" type="ORF">BKA15_006752</name>
</gene>
<feature type="compositionally biased region" description="Basic and acidic residues" evidence="1">
    <location>
        <begin position="76"/>
        <end position="86"/>
    </location>
</feature>
<evidence type="ECO:0008006" key="4">
    <source>
        <dbReference type="Google" id="ProtNLM"/>
    </source>
</evidence>
<sequence length="146" mass="16209">MSGQPTGVVDLAASNHQTHPDTVPARARSTAAEPPPPVWQTAGRDDQLLGRGLVVIMVRRRSKHTRPARPLGAHHAHAEDKGDGRWIVRTVPGAKAEKEYRCPGCDQPIRPGTPHLVAWPDDPGWLADSGLESRRHWHTACWQRRR</sequence>
<evidence type="ECO:0000256" key="1">
    <source>
        <dbReference type="SAM" id="MobiDB-lite"/>
    </source>
</evidence>
<accession>A0A7Y9IEE9</accession>